<dbReference type="EMBL" id="MN740067">
    <property type="protein sequence ID" value="QHT86352.1"/>
    <property type="molecule type" value="Genomic_DNA"/>
</dbReference>
<proteinExistence type="predicted"/>
<evidence type="ECO:0000313" key="1">
    <source>
        <dbReference type="EMBL" id="QHT86352.1"/>
    </source>
</evidence>
<dbReference type="AlphaFoldDB" id="A0A6C0I0N7"/>
<organism evidence="1">
    <name type="scientific">viral metagenome</name>
    <dbReference type="NCBI Taxonomy" id="1070528"/>
    <lineage>
        <taxon>unclassified sequences</taxon>
        <taxon>metagenomes</taxon>
        <taxon>organismal metagenomes</taxon>
    </lineage>
</organism>
<accession>A0A6C0I0N7</accession>
<reference evidence="1" key="1">
    <citation type="journal article" date="2020" name="Nature">
        <title>Giant virus diversity and host interactions through global metagenomics.</title>
        <authorList>
            <person name="Schulz F."/>
            <person name="Roux S."/>
            <person name="Paez-Espino D."/>
            <person name="Jungbluth S."/>
            <person name="Walsh D.A."/>
            <person name="Denef V.J."/>
            <person name="McMahon K.D."/>
            <person name="Konstantinidis K.T."/>
            <person name="Eloe-Fadrosh E.A."/>
            <person name="Kyrpides N.C."/>
            <person name="Woyke T."/>
        </authorList>
    </citation>
    <scope>NUCLEOTIDE SEQUENCE</scope>
    <source>
        <strain evidence="1">GVMAG-M-3300023184-186</strain>
    </source>
</reference>
<name>A0A6C0I0N7_9ZZZZ</name>
<sequence>MPVLLQCCNNPIKLLNFLKDDKNSFADDDDELWF</sequence>
<protein>
    <submittedName>
        <fullName evidence="1">Uncharacterized protein</fullName>
    </submittedName>
</protein>